<dbReference type="SUPFAM" id="SSF57997">
    <property type="entry name" value="Tropomyosin"/>
    <property type="match status" value="1"/>
</dbReference>
<keyword evidence="3" id="KW-1185">Reference proteome</keyword>
<dbReference type="Proteomes" id="UP001527925">
    <property type="component" value="Unassembled WGS sequence"/>
</dbReference>
<evidence type="ECO:0000313" key="3">
    <source>
        <dbReference type="Proteomes" id="UP001527925"/>
    </source>
</evidence>
<feature type="coiled-coil region" evidence="1">
    <location>
        <begin position="11"/>
        <end position="160"/>
    </location>
</feature>
<name>A0ABR4NA92_9FUNG</name>
<dbReference type="Gene3D" id="1.20.5.170">
    <property type="match status" value="1"/>
</dbReference>
<comment type="caution">
    <text evidence="2">The sequence shown here is derived from an EMBL/GenBank/DDBJ whole genome shotgun (WGS) entry which is preliminary data.</text>
</comment>
<evidence type="ECO:0000256" key="1">
    <source>
        <dbReference type="SAM" id="Coils"/>
    </source>
</evidence>
<accession>A0ABR4NA92</accession>
<proteinExistence type="predicted"/>
<keyword evidence="1" id="KW-0175">Coiled coil</keyword>
<sequence length="164" mass="19265">MRREAGKAVKLEKLRVESDSNLSRAEKAEAEVKELKNELAKRETDVHNHLNKIQLLQMDLERAEKRADDNKLEKSKSDKDETLNEALQRKIQMLEQQLDAKEHDRKEAVDRARSLELQAETFERKAKQLDAEKLDLERRLEEMTKKYEQVKGELDQTLKDLEGL</sequence>
<gene>
    <name evidence="2" type="primary">TPM2</name>
    <name evidence="2" type="ORF">HK105_203858</name>
</gene>
<organism evidence="2 3">
    <name type="scientific">Polyrhizophydium stewartii</name>
    <dbReference type="NCBI Taxonomy" id="2732419"/>
    <lineage>
        <taxon>Eukaryota</taxon>
        <taxon>Fungi</taxon>
        <taxon>Fungi incertae sedis</taxon>
        <taxon>Chytridiomycota</taxon>
        <taxon>Chytridiomycota incertae sedis</taxon>
        <taxon>Chytridiomycetes</taxon>
        <taxon>Rhizophydiales</taxon>
        <taxon>Rhizophydiales incertae sedis</taxon>
        <taxon>Polyrhizophydium</taxon>
    </lineage>
</organism>
<protein>
    <submittedName>
        <fullName evidence="2">Tropomyosin-2</fullName>
    </submittedName>
</protein>
<reference evidence="2 3" key="1">
    <citation type="submission" date="2023-09" db="EMBL/GenBank/DDBJ databases">
        <title>Pangenome analysis of Batrachochytrium dendrobatidis and related Chytrids.</title>
        <authorList>
            <person name="Yacoub M.N."/>
            <person name="Stajich J.E."/>
            <person name="James T.Y."/>
        </authorList>
    </citation>
    <scope>NUCLEOTIDE SEQUENCE [LARGE SCALE GENOMIC DNA]</scope>
    <source>
        <strain evidence="2 3">JEL0888</strain>
    </source>
</reference>
<evidence type="ECO:0000313" key="2">
    <source>
        <dbReference type="EMBL" id="KAL2916428.1"/>
    </source>
</evidence>
<dbReference type="EMBL" id="JADGIZ020000016">
    <property type="protein sequence ID" value="KAL2916428.1"/>
    <property type="molecule type" value="Genomic_DNA"/>
</dbReference>